<proteinExistence type="predicted"/>
<sequence length="131" mass="14613">MPDNPDSPVQSLRRQLREHLHRHGRRSLGSPFLHASWNLTGPGPRADCLRRVAWHARHQKLTWPASLGTRYAADLQQAARLHSDLATFVVPLDSLPEDCGRQMEAALVLLAACPDRRAALPVEIAEPHDTP</sequence>
<reference evidence="2" key="1">
    <citation type="submission" date="2016-10" db="EMBL/GenBank/DDBJ databases">
        <authorList>
            <person name="Varghese N."/>
            <person name="Submissions S."/>
        </authorList>
    </citation>
    <scope>NUCLEOTIDE SEQUENCE [LARGE SCALE GENOMIC DNA]</scope>
    <source>
        <strain evidence="2">CGMCC 4.6825</strain>
    </source>
</reference>
<dbReference type="Proteomes" id="UP000182841">
    <property type="component" value="Unassembled WGS sequence"/>
</dbReference>
<organism evidence="1 2">
    <name type="scientific">Streptomyces qinglanensis</name>
    <dbReference type="NCBI Taxonomy" id="943816"/>
    <lineage>
        <taxon>Bacteria</taxon>
        <taxon>Bacillati</taxon>
        <taxon>Actinomycetota</taxon>
        <taxon>Actinomycetes</taxon>
        <taxon>Kitasatosporales</taxon>
        <taxon>Streptomycetaceae</taxon>
        <taxon>Streptomyces</taxon>
    </lineage>
</organism>
<evidence type="ECO:0000313" key="1">
    <source>
        <dbReference type="EMBL" id="SER39370.1"/>
    </source>
</evidence>
<accession>A0A1H9NTS3</accession>
<dbReference type="EMBL" id="FOGO01000001">
    <property type="protein sequence ID" value="SER39370.1"/>
    <property type="molecule type" value="Genomic_DNA"/>
</dbReference>
<name>A0A1H9NTS3_9ACTN</name>
<protein>
    <submittedName>
        <fullName evidence="1">Uncharacterized protein</fullName>
    </submittedName>
</protein>
<keyword evidence="2" id="KW-1185">Reference proteome</keyword>
<dbReference type="OrthoDB" id="4347671at2"/>
<evidence type="ECO:0000313" key="2">
    <source>
        <dbReference type="Proteomes" id="UP000182841"/>
    </source>
</evidence>
<gene>
    <name evidence="1" type="ORF">SAMN05421870_101662</name>
</gene>
<dbReference type="AlphaFoldDB" id="A0A1H9NTS3"/>
<dbReference type="RefSeq" id="WP_074998535.1">
    <property type="nucleotide sequence ID" value="NZ_FOGO01000001.1"/>
</dbReference>